<sequence>MTTLESLPNGIPKFIGLLPKFKQKRYLPVVDPKKEKRTQPEIIESQILTKNFGFTIRCALNEKGGMCKGILKGFSDPSGLLIVRIDESWVSSIKTKEQSKELILRGDQASIKSKVINSDKKIMIIPFFDKYGLIYPHYVPKGQTVNSDYLIHVMKPFLNHFGKKNLELKTGK</sequence>
<dbReference type="EMBL" id="CAJNVT010000177">
    <property type="protein sequence ID" value="CAF2747101.1"/>
    <property type="molecule type" value="Genomic_DNA"/>
</dbReference>
<dbReference type="AlphaFoldDB" id="A0A817FDM6"/>
<reference evidence="1" key="1">
    <citation type="submission" date="2021-02" db="EMBL/GenBank/DDBJ databases">
        <authorList>
            <person name="Bekaert M."/>
        </authorList>
    </citation>
    <scope>NUCLEOTIDE SEQUENCE</scope>
    <source>
        <strain evidence="1">IoA-00</strain>
    </source>
</reference>
<proteinExistence type="predicted"/>
<dbReference type="Proteomes" id="UP000675881">
    <property type="component" value="Unassembled WGS sequence"/>
</dbReference>
<protein>
    <submittedName>
        <fullName evidence="1">(salmon louse) hypothetical protein</fullName>
    </submittedName>
</protein>
<dbReference type="InterPro" id="IPR001888">
    <property type="entry name" value="Transposase_1"/>
</dbReference>
<accession>A0A817FDM6</accession>
<dbReference type="Pfam" id="PF01359">
    <property type="entry name" value="Transposase_1"/>
    <property type="match status" value="1"/>
</dbReference>
<dbReference type="Gene3D" id="3.30.420.10">
    <property type="entry name" value="Ribonuclease H-like superfamily/Ribonuclease H"/>
    <property type="match status" value="1"/>
</dbReference>
<dbReference type="GO" id="GO:0003676">
    <property type="term" value="F:nucleic acid binding"/>
    <property type="evidence" value="ECO:0007669"/>
    <property type="project" value="InterPro"/>
</dbReference>
<name>A0A817FDM6_LEPSM</name>
<evidence type="ECO:0000313" key="2">
    <source>
        <dbReference type="Proteomes" id="UP000675881"/>
    </source>
</evidence>
<keyword evidence="2" id="KW-1185">Reference proteome</keyword>
<comment type="caution">
    <text evidence="1">The sequence shown here is derived from an EMBL/GenBank/DDBJ whole genome shotgun (WGS) entry which is preliminary data.</text>
</comment>
<organism evidence="1 2">
    <name type="scientific">Lepeophtheirus salmonis</name>
    <name type="common">Salmon louse</name>
    <name type="synonym">Caligus salmonis</name>
    <dbReference type="NCBI Taxonomy" id="72036"/>
    <lineage>
        <taxon>Eukaryota</taxon>
        <taxon>Metazoa</taxon>
        <taxon>Ecdysozoa</taxon>
        <taxon>Arthropoda</taxon>
        <taxon>Crustacea</taxon>
        <taxon>Multicrustacea</taxon>
        <taxon>Hexanauplia</taxon>
        <taxon>Copepoda</taxon>
        <taxon>Siphonostomatoida</taxon>
        <taxon>Caligidae</taxon>
        <taxon>Lepeophtheirus</taxon>
    </lineage>
</organism>
<dbReference type="InterPro" id="IPR036397">
    <property type="entry name" value="RNaseH_sf"/>
</dbReference>
<evidence type="ECO:0000313" key="1">
    <source>
        <dbReference type="EMBL" id="CAF2747101.1"/>
    </source>
</evidence>
<gene>
    <name evidence="1" type="ORF">LSAA_343</name>
</gene>